<protein>
    <submittedName>
        <fullName evidence="1">Uncharacterized protein</fullName>
    </submittedName>
</protein>
<evidence type="ECO:0000313" key="2">
    <source>
        <dbReference type="Proteomes" id="UP000828390"/>
    </source>
</evidence>
<comment type="caution">
    <text evidence="1">The sequence shown here is derived from an EMBL/GenBank/DDBJ whole genome shotgun (WGS) entry which is preliminary data.</text>
</comment>
<reference evidence="1" key="1">
    <citation type="journal article" date="2019" name="bioRxiv">
        <title>The Genome of the Zebra Mussel, Dreissena polymorpha: A Resource for Invasive Species Research.</title>
        <authorList>
            <person name="McCartney M.A."/>
            <person name="Auch B."/>
            <person name="Kono T."/>
            <person name="Mallez S."/>
            <person name="Zhang Y."/>
            <person name="Obille A."/>
            <person name="Becker A."/>
            <person name="Abrahante J.E."/>
            <person name="Garbe J."/>
            <person name="Badalamenti J.P."/>
            <person name="Herman A."/>
            <person name="Mangelson H."/>
            <person name="Liachko I."/>
            <person name="Sullivan S."/>
            <person name="Sone E.D."/>
            <person name="Koren S."/>
            <person name="Silverstein K.A.T."/>
            <person name="Beckman K.B."/>
            <person name="Gohl D.M."/>
        </authorList>
    </citation>
    <scope>NUCLEOTIDE SEQUENCE</scope>
    <source>
        <strain evidence="1">Duluth1</strain>
        <tissue evidence="1">Whole animal</tissue>
    </source>
</reference>
<organism evidence="1 2">
    <name type="scientific">Dreissena polymorpha</name>
    <name type="common">Zebra mussel</name>
    <name type="synonym">Mytilus polymorpha</name>
    <dbReference type="NCBI Taxonomy" id="45954"/>
    <lineage>
        <taxon>Eukaryota</taxon>
        <taxon>Metazoa</taxon>
        <taxon>Spiralia</taxon>
        <taxon>Lophotrochozoa</taxon>
        <taxon>Mollusca</taxon>
        <taxon>Bivalvia</taxon>
        <taxon>Autobranchia</taxon>
        <taxon>Heteroconchia</taxon>
        <taxon>Euheterodonta</taxon>
        <taxon>Imparidentia</taxon>
        <taxon>Neoheterodontei</taxon>
        <taxon>Myida</taxon>
        <taxon>Dreissenoidea</taxon>
        <taxon>Dreissenidae</taxon>
        <taxon>Dreissena</taxon>
    </lineage>
</organism>
<gene>
    <name evidence="1" type="ORF">DPMN_187758</name>
</gene>
<reference evidence="1" key="2">
    <citation type="submission" date="2020-11" db="EMBL/GenBank/DDBJ databases">
        <authorList>
            <person name="McCartney M.A."/>
            <person name="Auch B."/>
            <person name="Kono T."/>
            <person name="Mallez S."/>
            <person name="Becker A."/>
            <person name="Gohl D.M."/>
            <person name="Silverstein K.A.T."/>
            <person name="Koren S."/>
            <person name="Bechman K.B."/>
            <person name="Herman A."/>
            <person name="Abrahante J.E."/>
            <person name="Garbe J."/>
        </authorList>
    </citation>
    <scope>NUCLEOTIDE SEQUENCE</scope>
    <source>
        <strain evidence="1">Duluth1</strain>
        <tissue evidence="1">Whole animal</tissue>
    </source>
</reference>
<dbReference type="EMBL" id="JAIWYP010000010">
    <property type="protein sequence ID" value="KAH3753127.1"/>
    <property type="molecule type" value="Genomic_DNA"/>
</dbReference>
<dbReference type="Proteomes" id="UP000828390">
    <property type="component" value="Unassembled WGS sequence"/>
</dbReference>
<sequence length="83" mass="9108">MKECKQTLHLSLQTPQTPGETVLGGTTYYVSTTASSPTTGTTYYSPEMQLSNSHRVPTRRPKAPLPIVNPEVRCFHSLFDAPG</sequence>
<proteinExistence type="predicted"/>
<name>A0A9D4DS67_DREPO</name>
<evidence type="ECO:0000313" key="1">
    <source>
        <dbReference type="EMBL" id="KAH3753127.1"/>
    </source>
</evidence>
<accession>A0A9D4DS67</accession>
<keyword evidence="2" id="KW-1185">Reference proteome</keyword>
<dbReference type="AlphaFoldDB" id="A0A9D4DS67"/>